<keyword evidence="1" id="KW-1133">Transmembrane helix</keyword>
<sequence>MPSGLLCCDYGDADLIEALKKEHHLWDEYCYELLGNNLFVVSHVMALDFSILRSSDAVTAIQDDVEEILADSAGVHKDKIVITGSRLADGIVTYSVRIAFPTSEDAVFFRNAVDHYGRIPPGGSNRLSQNKVEAIEGPEIMVVRDFQELKSLPATLTASESDDNVMSRNTIIAVSVSVVAGILLLAFVLYSVRSRRQIRVASK</sequence>
<keyword evidence="1" id="KW-0812">Transmembrane</keyword>
<accession>A0A061S348</accession>
<feature type="transmembrane region" description="Helical" evidence="1">
    <location>
        <begin position="171"/>
        <end position="192"/>
    </location>
</feature>
<reference evidence="2" key="1">
    <citation type="submission" date="2014-05" db="EMBL/GenBank/DDBJ databases">
        <title>The transcriptome of the halophilic microalga Tetraselmis sp. GSL018 isolated from the Great Salt Lake, Utah.</title>
        <authorList>
            <person name="Jinkerson R.E."/>
            <person name="D'Adamo S."/>
            <person name="Posewitz M.C."/>
        </authorList>
    </citation>
    <scope>NUCLEOTIDE SEQUENCE</scope>
    <source>
        <strain evidence="2">GSL018</strain>
    </source>
</reference>
<dbReference type="EMBL" id="GBEZ01005764">
    <property type="protein sequence ID" value="JAC79582.1"/>
    <property type="molecule type" value="Transcribed_RNA"/>
</dbReference>
<name>A0A061S348_9CHLO</name>
<gene>
    <name evidence="2" type="ORF">TSPGSL018_12376</name>
</gene>
<protein>
    <submittedName>
        <fullName evidence="2">Uncharacterized protein</fullName>
    </submittedName>
</protein>
<dbReference type="AlphaFoldDB" id="A0A061S348"/>
<evidence type="ECO:0000256" key="1">
    <source>
        <dbReference type="SAM" id="Phobius"/>
    </source>
</evidence>
<keyword evidence="1" id="KW-0472">Membrane</keyword>
<organism evidence="2">
    <name type="scientific">Tetraselmis sp. GSL018</name>
    <dbReference type="NCBI Taxonomy" id="582737"/>
    <lineage>
        <taxon>Eukaryota</taxon>
        <taxon>Viridiplantae</taxon>
        <taxon>Chlorophyta</taxon>
        <taxon>core chlorophytes</taxon>
        <taxon>Chlorodendrophyceae</taxon>
        <taxon>Chlorodendrales</taxon>
        <taxon>Chlorodendraceae</taxon>
        <taxon>Tetraselmis</taxon>
    </lineage>
</organism>
<proteinExistence type="predicted"/>
<evidence type="ECO:0000313" key="2">
    <source>
        <dbReference type="EMBL" id="JAC79582.1"/>
    </source>
</evidence>